<dbReference type="EMBL" id="AJWY01007548">
    <property type="protein sequence ID" value="EKC63679.1"/>
    <property type="molecule type" value="Genomic_DNA"/>
</dbReference>
<name>K1T832_9ZZZZ</name>
<organism evidence="1">
    <name type="scientific">human gut metagenome</name>
    <dbReference type="NCBI Taxonomy" id="408170"/>
    <lineage>
        <taxon>unclassified sequences</taxon>
        <taxon>metagenomes</taxon>
        <taxon>organismal metagenomes</taxon>
    </lineage>
</organism>
<evidence type="ECO:0000313" key="1">
    <source>
        <dbReference type="EMBL" id="EKC63679.1"/>
    </source>
</evidence>
<proteinExistence type="predicted"/>
<dbReference type="InterPro" id="IPR025530">
    <property type="entry name" value="DUF4417"/>
</dbReference>
<sequence>MEWIPFNDISKPFKATQGIHMFVDDYRMKRLWAQPDRYLAILELAGCVASPDFSIYQDTPEALNIYCHYMKHWLAAYWQSYGIKVIPTICWGSKKTFSWCFDGEPTNAPVIVSSVGTQKNPESAKAFLDGYNTMLERLSPTVILLYGKKPKECTGNIVEIAPFYDSVVRRRKNVSV</sequence>
<comment type="caution">
    <text evidence="1">The sequence shown here is derived from an EMBL/GenBank/DDBJ whole genome shotgun (WGS) entry which is preliminary data.</text>
</comment>
<dbReference type="Pfam" id="PF14386">
    <property type="entry name" value="DUF4417"/>
    <property type="match status" value="1"/>
</dbReference>
<reference evidence="1" key="1">
    <citation type="journal article" date="2013" name="Environ. Microbiol.">
        <title>Microbiota from the distal guts of lean and obese adolescents exhibit partial functional redundancy besides clear differences in community structure.</title>
        <authorList>
            <person name="Ferrer M."/>
            <person name="Ruiz A."/>
            <person name="Lanza F."/>
            <person name="Haange S.B."/>
            <person name="Oberbach A."/>
            <person name="Till H."/>
            <person name="Bargiela R."/>
            <person name="Campoy C."/>
            <person name="Segura M.T."/>
            <person name="Richter M."/>
            <person name="von Bergen M."/>
            <person name="Seifert J."/>
            <person name="Suarez A."/>
        </authorList>
    </citation>
    <scope>NUCLEOTIDE SEQUENCE</scope>
</reference>
<protein>
    <recommendedName>
        <fullName evidence="2">DUF4417 domain-containing protein</fullName>
    </recommendedName>
</protein>
<dbReference type="AlphaFoldDB" id="K1T832"/>
<gene>
    <name evidence="1" type="ORF">LEA_11215</name>
</gene>
<evidence type="ECO:0008006" key="2">
    <source>
        <dbReference type="Google" id="ProtNLM"/>
    </source>
</evidence>
<accession>K1T832</accession>